<dbReference type="AlphaFoldDB" id="I0JJN6"/>
<dbReference type="EMBL" id="HE717023">
    <property type="protein sequence ID" value="CCG44355.1"/>
    <property type="molecule type" value="Genomic_DNA"/>
</dbReference>
<keyword evidence="2" id="KW-1185">Reference proteome</keyword>
<protein>
    <submittedName>
        <fullName evidence="1">Uncharacterized protein</fullName>
    </submittedName>
</protein>
<dbReference type="RefSeq" id="WP_014642258.1">
    <property type="nucleotide sequence ID" value="NC_017668.1"/>
</dbReference>
<dbReference type="NCBIfam" id="NF038232">
    <property type="entry name" value="STM3845_fam"/>
    <property type="match status" value="1"/>
</dbReference>
<dbReference type="PATRIC" id="fig|866895.3.peg.1002"/>
<gene>
    <name evidence="1" type="ordered locus">HBHAL_1994</name>
</gene>
<dbReference type="eggNOG" id="ENOG5033BCE">
    <property type="taxonomic scope" value="Bacteria"/>
</dbReference>
<sequence>MSTRIYTPALIQKLKEYHTKNHYRTANMPVFLFLCGKEFDVGSQENSTSNRVLVKNFYKNIGRDDVFCIFAEDLWSNQVIPNLDLLSFEDFLAELSDYIVLFIESFGTACELGAFAMRDELLKKLIVLEFEEFKGVESFINDGPVKKVLNNHSSNVFYVQEQAIFSNSDLYDLLISLGKKKKAVINTKEQSVKLNSFLIEIIELISLLGPINSKDLVNMYKEIKGFNSFNFSLEQVNNKERKGSKVNVQNILNLLCMAGIIKNINNYYSLEKKHFSYIKFMFELTNEEFYSIRATLLSRIYKYDKGAIEA</sequence>
<dbReference type="Proteomes" id="UP000007397">
    <property type="component" value="Chromosome"/>
</dbReference>
<organism evidence="1 2">
    <name type="scientific">Halobacillus halophilus (strain ATCC 35676 / DSM 2266 / JCM 20832 / KCTC 3685 / LMG 17431 / NBRC 102448 / NCIMB 2269)</name>
    <name type="common">Sporosarcina halophila</name>
    <dbReference type="NCBI Taxonomy" id="866895"/>
    <lineage>
        <taxon>Bacteria</taxon>
        <taxon>Bacillati</taxon>
        <taxon>Bacillota</taxon>
        <taxon>Bacilli</taxon>
        <taxon>Bacillales</taxon>
        <taxon>Bacillaceae</taxon>
        <taxon>Halobacillus</taxon>
    </lineage>
</organism>
<name>I0JJN6_HALH3</name>
<reference evidence="1 2" key="1">
    <citation type="journal article" date="2013" name="Environ. Microbiol.">
        <title>Chloride and organic osmolytes: a hybrid strategy to cope with elevated salinities by the moderately halophilic, chloride-dependent bacterium Halobacillus halophilus.</title>
        <authorList>
            <person name="Saum S.H."/>
            <person name="Pfeiffer F."/>
            <person name="Palm P."/>
            <person name="Rampp M."/>
            <person name="Schuster S.C."/>
            <person name="Muller V."/>
            <person name="Oesterhelt D."/>
        </authorList>
    </citation>
    <scope>NUCLEOTIDE SEQUENCE [LARGE SCALE GENOMIC DNA]</scope>
    <source>
        <strain evidence="2">ATCC 35676 / DSM 2266 / JCM 20832 / KCTC 3685 / LMG 17431 / NBRC 102448 / NCIMB 2269</strain>
    </source>
</reference>
<accession>I0JJN6</accession>
<dbReference type="KEGG" id="hhd:HBHAL_1994"/>
<dbReference type="HOGENOM" id="CLU_881978_0_0_9"/>
<dbReference type="InterPro" id="IPR049725">
    <property type="entry name" value="STM3845-like"/>
</dbReference>
<evidence type="ECO:0000313" key="2">
    <source>
        <dbReference type="Proteomes" id="UP000007397"/>
    </source>
</evidence>
<proteinExistence type="predicted"/>
<evidence type="ECO:0000313" key="1">
    <source>
        <dbReference type="EMBL" id="CCG44355.1"/>
    </source>
</evidence>